<name>A1ZV60_MICM2</name>
<dbReference type="EMBL" id="AAWS01000044">
    <property type="protein sequence ID" value="EAY25716.1"/>
    <property type="molecule type" value="Genomic_DNA"/>
</dbReference>
<keyword evidence="2" id="KW-1185">Reference proteome</keyword>
<evidence type="ECO:0008006" key="3">
    <source>
        <dbReference type="Google" id="ProtNLM"/>
    </source>
</evidence>
<proteinExistence type="predicted"/>
<organism evidence="1 2">
    <name type="scientific">Microscilla marina ATCC 23134</name>
    <dbReference type="NCBI Taxonomy" id="313606"/>
    <lineage>
        <taxon>Bacteria</taxon>
        <taxon>Pseudomonadati</taxon>
        <taxon>Bacteroidota</taxon>
        <taxon>Cytophagia</taxon>
        <taxon>Cytophagales</taxon>
        <taxon>Microscillaceae</taxon>
        <taxon>Microscilla</taxon>
    </lineage>
</organism>
<dbReference type="Gene3D" id="3.30.565.10">
    <property type="entry name" value="Histidine kinase-like ATPase, C-terminal domain"/>
    <property type="match status" value="1"/>
</dbReference>
<protein>
    <recommendedName>
        <fullName evidence="3">ATPase</fullName>
    </recommendedName>
</protein>
<dbReference type="RefSeq" id="WP_002702250.1">
    <property type="nucleotide sequence ID" value="NZ_AAWS01000044.1"/>
</dbReference>
<dbReference type="AlphaFoldDB" id="A1ZV60"/>
<dbReference type="InterPro" id="IPR036890">
    <property type="entry name" value="HATPase_C_sf"/>
</dbReference>
<dbReference type="Proteomes" id="UP000004095">
    <property type="component" value="Unassembled WGS sequence"/>
</dbReference>
<reference evidence="1 2" key="1">
    <citation type="submission" date="2007-01" db="EMBL/GenBank/DDBJ databases">
        <authorList>
            <person name="Haygood M."/>
            <person name="Podell S."/>
            <person name="Anderson C."/>
            <person name="Hopkinson B."/>
            <person name="Roe K."/>
            <person name="Barbeau K."/>
            <person name="Gaasterland T."/>
            <person name="Ferriera S."/>
            <person name="Johnson J."/>
            <person name="Kravitz S."/>
            <person name="Beeson K."/>
            <person name="Sutton G."/>
            <person name="Rogers Y.-H."/>
            <person name="Friedman R."/>
            <person name="Frazier M."/>
            <person name="Venter J.C."/>
        </authorList>
    </citation>
    <scope>NUCLEOTIDE SEQUENCE [LARGE SCALE GENOMIC DNA]</scope>
    <source>
        <strain evidence="1 2">ATCC 23134</strain>
    </source>
</reference>
<sequence>MEKFEIKPSVDETQEFIEIANDFSNPLDIVREAVSNAFDARAKNVYISFEVVKRYGEKVLKIVMKDDGLGMDKQGLQSFFDLGNSLSRGKEENIGEKGHGTKVYFNSSKIEVITQKSGSPCYRAIMDEPIKKLFDRNIPIVDVLQIDDLEYSGTEIIIYGYNNNRRDKFTHENLKDYILWFTKFGSFELKHGISVHQDSKFFLKGFGKDKYEELKFGHVFPEKSPSVQKLFEKYMVSAPDYYCKQIIKEGHLKNHPEISYQATFSIEGNKVKQWVNPMLRRSGKPRKMGDYTVQERYGIWLCKDFIPIQRKNEWITKKGSEYVKFHAFFNCQDLRLTANRGSVDNTPSEILDDIRDEARSIYNQIIESNDWTEMEWLESEATAYKTIEKEQKEFKWREKKILNSKICEYKSIVLVEPSRESGVFALVLQLSVLEKDIFPFKMLDYDTHSGLDVIAKGDSTTPVTSAKLYYVEFKFFLTKDFNHSFQNLYSIVCWDTTIKHDEIVKDLKGEERKMQIIAPASEGDYTKFFLDNPRSIHKIEVFVLKHFLKEKLGIDFRPRTSEDSL</sequence>
<dbReference type="SUPFAM" id="SSF55874">
    <property type="entry name" value="ATPase domain of HSP90 chaperone/DNA topoisomerase II/histidine kinase"/>
    <property type="match status" value="1"/>
</dbReference>
<evidence type="ECO:0000313" key="2">
    <source>
        <dbReference type="Proteomes" id="UP000004095"/>
    </source>
</evidence>
<dbReference type="Pfam" id="PF13589">
    <property type="entry name" value="HATPase_c_3"/>
    <property type="match status" value="1"/>
</dbReference>
<dbReference type="OrthoDB" id="5480418at2"/>
<gene>
    <name evidence="1" type="ORF">M23134_04890</name>
</gene>
<accession>A1ZV60</accession>
<evidence type="ECO:0000313" key="1">
    <source>
        <dbReference type="EMBL" id="EAY25716.1"/>
    </source>
</evidence>
<dbReference type="eggNOG" id="COG0323">
    <property type="taxonomic scope" value="Bacteria"/>
</dbReference>
<comment type="caution">
    <text evidence="1">The sequence shown here is derived from an EMBL/GenBank/DDBJ whole genome shotgun (WGS) entry which is preliminary data.</text>
</comment>